<proteinExistence type="predicted"/>
<name>A0ABN0DNZ1_9FIRM</name>
<dbReference type="SUPFAM" id="SSF53335">
    <property type="entry name" value="S-adenosyl-L-methionine-dependent methyltransferases"/>
    <property type="match status" value="2"/>
</dbReference>
<dbReference type="InterPro" id="IPR029063">
    <property type="entry name" value="SAM-dependent_MTases_sf"/>
</dbReference>
<dbReference type="RefSeq" id="WP_006696904.1">
    <property type="nucleotide sequence ID" value="NZ_JH376860.1"/>
</dbReference>
<comment type="caution">
    <text evidence="1">The sequence shown here is derived from an EMBL/GenBank/DDBJ whole genome shotgun (WGS) entry which is preliminary data.</text>
</comment>
<sequence>MESYDKLLAEEIFFIKLQSGGILSPEDIAGKECLVICAMGGVGLWRKIYAQAVEESLMQTGAAKCDHIVLFNSDDLDSLCDLTDVEQAVGTSRYDYIIVLGGMEKTRNICEGVRQLQEVCRPGGKIFVAARTPQELSARHEINAYEDVWRYDADDLPRLFAGCSLEVMTSDAAGEIAAAVFTRSAGRAETSCSSLLHAWSQRRIDPNGALPQGYFRDASGLDAVGIKYRTDKCSMIHNYLRKYESFLERFRSRPLRLLELGIFKGASLRMWQEYFPQAEIFGVDIEEHCSQYADERIHILQADLSNTDAVSRLKDIRPQIIIDDASHMTSHQILALFTLFDVLPSGGIYILEDMETSLNPEQFEAAYRDAPLDAYEVCARIARIAARKVPDDDSLYADYINQIGMETELVSIMKGSVVLVKR</sequence>
<dbReference type="Proteomes" id="UP000003175">
    <property type="component" value="Unassembled WGS sequence"/>
</dbReference>
<evidence type="ECO:0000313" key="1">
    <source>
        <dbReference type="EMBL" id="EHG24022.1"/>
    </source>
</evidence>
<protein>
    <recommendedName>
        <fullName evidence="3">Methyltransferase domain-containing protein</fullName>
    </recommendedName>
</protein>
<keyword evidence="2" id="KW-1185">Reference proteome</keyword>
<evidence type="ECO:0000313" key="2">
    <source>
        <dbReference type="Proteomes" id="UP000003175"/>
    </source>
</evidence>
<accession>A0ABN0DNZ1</accession>
<dbReference type="EMBL" id="ADGH01000016">
    <property type="protein sequence ID" value="EHG24022.1"/>
    <property type="molecule type" value="Genomic_DNA"/>
</dbReference>
<evidence type="ECO:0008006" key="3">
    <source>
        <dbReference type="Google" id="ProtNLM"/>
    </source>
</evidence>
<organism evidence="1 2">
    <name type="scientific">Selenomonas noxia F0398</name>
    <dbReference type="NCBI Taxonomy" id="702437"/>
    <lineage>
        <taxon>Bacteria</taxon>
        <taxon>Bacillati</taxon>
        <taxon>Bacillota</taxon>
        <taxon>Negativicutes</taxon>
        <taxon>Selenomonadales</taxon>
        <taxon>Selenomonadaceae</taxon>
        <taxon>Selenomonas</taxon>
    </lineage>
</organism>
<gene>
    <name evidence="1" type="ORF">HMPREF9432_01696</name>
</gene>
<reference evidence="1 2" key="1">
    <citation type="submission" date="2011-08" db="EMBL/GenBank/DDBJ databases">
        <title>The Genome Sequence of Selenomonas noxia F0398.</title>
        <authorList>
            <consortium name="The Broad Institute Genome Sequencing Platform"/>
            <person name="Earl A."/>
            <person name="Ward D."/>
            <person name="Feldgarden M."/>
            <person name="Gevers D."/>
            <person name="Izard J."/>
            <person name="Ganesan A."/>
            <person name="Blanton J.M."/>
            <person name="Baranova O.V."/>
            <person name="Tanner A.C."/>
            <person name="Dewhirst F.E."/>
            <person name="Young S.K."/>
            <person name="Zeng Q."/>
            <person name="Gargeya S."/>
            <person name="Fitzgerald M."/>
            <person name="Haas B."/>
            <person name="Abouelleil A."/>
            <person name="Alvarado L."/>
            <person name="Arachchi H.M."/>
            <person name="Berlin A."/>
            <person name="Brown A."/>
            <person name="Chapman S.B."/>
            <person name="Chen Z."/>
            <person name="Dunbar C."/>
            <person name="Freedman E."/>
            <person name="Gearin G."/>
            <person name="Gellesch M."/>
            <person name="Goldberg J."/>
            <person name="Griggs A."/>
            <person name="Gujja S."/>
            <person name="Heiman D."/>
            <person name="Howarth C."/>
            <person name="Larson L."/>
            <person name="Lui A."/>
            <person name="MacDonald P.J.P."/>
            <person name="Montmayeur A."/>
            <person name="Murphy C."/>
            <person name="Neiman D."/>
            <person name="Pearson M."/>
            <person name="Priest M."/>
            <person name="Roberts A."/>
            <person name="Saif S."/>
            <person name="Shea T."/>
            <person name="Shenoy N."/>
            <person name="Sisk P."/>
            <person name="Stolte C."/>
            <person name="Sykes S."/>
            <person name="Wortman J."/>
            <person name="Nusbaum C."/>
            <person name="Birren B."/>
        </authorList>
    </citation>
    <scope>NUCLEOTIDE SEQUENCE [LARGE SCALE GENOMIC DNA]</scope>
    <source>
        <strain evidence="1 2">F0398</strain>
    </source>
</reference>
<dbReference type="Gene3D" id="3.40.50.150">
    <property type="entry name" value="Vaccinia Virus protein VP39"/>
    <property type="match status" value="2"/>
</dbReference>